<dbReference type="PANTHER" id="PTHR33376:SF15">
    <property type="entry name" value="BLL6794 PROTEIN"/>
    <property type="match status" value="1"/>
</dbReference>
<sequence length="373" mass="40685">MAISIGPSLRGIVYALAASVFIVGAAEARQLTYGSYLPPAHPTSEDGIARFVDIVEDETDGEIEFAFYPSEAAASAKTMLSAIEDQLIDAGFIVSVYFPTSLPVNMVLSDLSFYNADNAITAAAITDTVLNDCPQCMDEFKDKNVRFLATYSTPPYQAMCKGDMSDGFDPSGLRMRAPGSEVGRWVSEIGGVPVNIPNSEAYEAMERGQLDCVIGAVSWLDSLSLAEVVDSVVTLPMGGFQGGSLFNISQQVWESLDDDTRGIMQDAALQALASTVYAYTAEEKTARDKAKSEDIRFVDVSDDTAERRDAFMESQVEQSAKTARERGVDNPDAIVQAFLDNLDEWRDRIEGQDLSEQEYYALLKKHILSEDGQ</sequence>
<evidence type="ECO:0000313" key="2">
    <source>
        <dbReference type="EMBL" id="ROO27546.1"/>
    </source>
</evidence>
<accession>A0A423PPJ0</accession>
<evidence type="ECO:0000313" key="3">
    <source>
        <dbReference type="Proteomes" id="UP000285123"/>
    </source>
</evidence>
<dbReference type="AlphaFoldDB" id="A0A423PPJ0"/>
<reference evidence="2 3" key="1">
    <citation type="submission" date="2013-10" db="EMBL/GenBank/DDBJ databases">
        <title>Salinisphaera halophila YIM 95161 Genome Sequencing.</title>
        <authorList>
            <person name="Lai Q."/>
            <person name="Li C."/>
            <person name="Shao Z."/>
        </authorList>
    </citation>
    <scope>NUCLEOTIDE SEQUENCE [LARGE SCALE GENOMIC DNA]</scope>
    <source>
        <strain evidence="2 3">YIM 95161</strain>
    </source>
</reference>
<dbReference type="Proteomes" id="UP000285123">
    <property type="component" value="Unassembled WGS sequence"/>
</dbReference>
<gene>
    <name evidence="2" type="ORF">SAHL_11205</name>
</gene>
<dbReference type="Gene3D" id="3.40.190.170">
    <property type="entry name" value="Bacterial extracellular solute-binding protein, family 7"/>
    <property type="match status" value="1"/>
</dbReference>
<dbReference type="GO" id="GO:0055085">
    <property type="term" value="P:transmembrane transport"/>
    <property type="evidence" value="ECO:0007669"/>
    <property type="project" value="InterPro"/>
</dbReference>
<organism evidence="2 3">
    <name type="scientific">Salinisphaera orenii YIM 95161</name>
    <dbReference type="NCBI Taxonomy" id="1051139"/>
    <lineage>
        <taxon>Bacteria</taxon>
        <taxon>Pseudomonadati</taxon>
        <taxon>Pseudomonadota</taxon>
        <taxon>Gammaproteobacteria</taxon>
        <taxon>Salinisphaerales</taxon>
        <taxon>Salinisphaeraceae</taxon>
        <taxon>Salinisphaera</taxon>
    </lineage>
</organism>
<protein>
    <recommendedName>
        <fullName evidence="4">C4-dicarboxylate ABC transporter substrate-binding protein</fullName>
    </recommendedName>
</protein>
<dbReference type="InterPro" id="IPR038404">
    <property type="entry name" value="TRAP_DctP_sf"/>
</dbReference>
<dbReference type="NCBIfam" id="NF037995">
    <property type="entry name" value="TRAP_S1"/>
    <property type="match status" value="1"/>
</dbReference>
<keyword evidence="1" id="KW-0732">Signal</keyword>
<evidence type="ECO:0000256" key="1">
    <source>
        <dbReference type="ARBA" id="ARBA00022729"/>
    </source>
</evidence>
<dbReference type="EMBL" id="AYKF01000091">
    <property type="protein sequence ID" value="ROO27546.1"/>
    <property type="molecule type" value="Genomic_DNA"/>
</dbReference>
<evidence type="ECO:0008006" key="4">
    <source>
        <dbReference type="Google" id="ProtNLM"/>
    </source>
</evidence>
<dbReference type="Pfam" id="PF03480">
    <property type="entry name" value="DctP"/>
    <property type="match status" value="1"/>
</dbReference>
<name>A0A423PPJ0_9GAMM</name>
<comment type="caution">
    <text evidence="2">The sequence shown here is derived from an EMBL/GenBank/DDBJ whole genome shotgun (WGS) entry which is preliminary data.</text>
</comment>
<dbReference type="InterPro" id="IPR018389">
    <property type="entry name" value="DctP_fam"/>
</dbReference>
<dbReference type="PANTHER" id="PTHR33376">
    <property type="match status" value="1"/>
</dbReference>
<proteinExistence type="predicted"/>
<dbReference type="RefSeq" id="WP_184947640.1">
    <property type="nucleotide sequence ID" value="NZ_AYKF01000091.1"/>
</dbReference>
<dbReference type="CDD" id="cd13666">
    <property type="entry name" value="PBP2_TRAP_DctP_like_1"/>
    <property type="match status" value="1"/>
</dbReference>